<protein>
    <submittedName>
        <fullName evidence="1">Uncharacterized protein</fullName>
    </submittedName>
</protein>
<dbReference type="RefSeq" id="WP_057859766.1">
    <property type="nucleotide sequence ID" value="NZ_LLYB01000081.1"/>
</dbReference>
<reference evidence="1 2" key="1">
    <citation type="submission" date="2014-03" db="EMBL/GenBank/DDBJ databases">
        <title>Bradyrhizobium valentinum sp. nov., isolated from effective nodules of Lupinus mariae-josephae, a lupine endemic of basic-lime soils in Eastern Spain.</title>
        <authorList>
            <person name="Duran D."/>
            <person name="Rey L."/>
            <person name="Navarro A."/>
            <person name="Busquets A."/>
            <person name="Imperial J."/>
            <person name="Ruiz-Argueso T."/>
        </authorList>
    </citation>
    <scope>NUCLEOTIDE SEQUENCE [LARGE SCALE GENOMIC DNA]</scope>
    <source>
        <strain evidence="1 2">CCBAU 23086</strain>
    </source>
</reference>
<dbReference type="AlphaFoldDB" id="A0A0R3MNI0"/>
<comment type="caution">
    <text evidence="1">The sequence shown here is derived from an EMBL/GenBank/DDBJ whole genome shotgun (WGS) entry which is preliminary data.</text>
</comment>
<organism evidence="1 2">
    <name type="scientific">Bradyrhizobium lablabi</name>
    <dbReference type="NCBI Taxonomy" id="722472"/>
    <lineage>
        <taxon>Bacteria</taxon>
        <taxon>Pseudomonadati</taxon>
        <taxon>Pseudomonadota</taxon>
        <taxon>Alphaproteobacteria</taxon>
        <taxon>Hyphomicrobiales</taxon>
        <taxon>Nitrobacteraceae</taxon>
        <taxon>Bradyrhizobium</taxon>
    </lineage>
</organism>
<dbReference type="Proteomes" id="UP000051660">
    <property type="component" value="Unassembled WGS sequence"/>
</dbReference>
<dbReference type="OrthoDB" id="8516515at2"/>
<proteinExistence type="predicted"/>
<gene>
    <name evidence="1" type="ORF">CQ14_06575</name>
</gene>
<evidence type="ECO:0000313" key="2">
    <source>
        <dbReference type="Proteomes" id="UP000051660"/>
    </source>
</evidence>
<accession>A0A0R3MNI0</accession>
<name>A0A0R3MNI0_9BRAD</name>
<sequence>MTDIVKVQRPLVTNDPNQLALVYAKNCRNMVQQPLDFATQKATGTDVKAFFEAEFRRSSGQWFIGKRVVNRKWRPI</sequence>
<evidence type="ECO:0000313" key="1">
    <source>
        <dbReference type="EMBL" id="KRR21308.1"/>
    </source>
</evidence>
<dbReference type="EMBL" id="LLYB01000081">
    <property type="protein sequence ID" value="KRR21308.1"/>
    <property type="molecule type" value="Genomic_DNA"/>
</dbReference>